<dbReference type="Proteomes" id="UP000004947">
    <property type="component" value="Unassembled WGS sequence"/>
</dbReference>
<sequence>MALKKIKGKVRFPKRELNTWLKKNSEWNEASWEALITDLTDQGFNDWTSNQEGKDSIGLYIETNRK</sequence>
<protein>
    <submittedName>
        <fullName evidence="1">Uncharacterized protein</fullName>
    </submittedName>
</protein>
<gene>
    <name evidence="1" type="ORF">LNTAR_18238</name>
</gene>
<evidence type="ECO:0000313" key="1">
    <source>
        <dbReference type="EMBL" id="EDM29716.1"/>
    </source>
</evidence>
<dbReference type="STRING" id="313628.LNTAR_18238"/>
<comment type="caution">
    <text evidence="1">The sequence shown here is derived from an EMBL/GenBank/DDBJ whole genome shotgun (WGS) entry which is preliminary data.</text>
</comment>
<reference evidence="1 2" key="1">
    <citation type="journal article" date="2010" name="J. Bacteriol.">
        <title>Genome sequence of Lentisphaera araneosa HTCC2155T, the type species of the order Lentisphaerales in the phylum Lentisphaerae.</title>
        <authorList>
            <person name="Thrash J.C."/>
            <person name="Cho J.C."/>
            <person name="Vergin K.L."/>
            <person name="Morris R.M."/>
            <person name="Giovannoni S.J."/>
        </authorList>
    </citation>
    <scope>NUCLEOTIDE SEQUENCE [LARGE SCALE GENOMIC DNA]</scope>
    <source>
        <strain evidence="1 2">HTCC2155</strain>
    </source>
</reference>
<accession>A6DFY6</accession>
<dbReference type="RefSeq" id="WP_007276835.1">
    <property type="nucleotide sequence ID" value="NZ_ABCK01000001.1"/>
</dbReference>
<evidence type="ECO:0000313" key="2">
    <source>
        <dbReference type="Proteomes" id="UP000004947"/>
    </source>
</evidence>
<organism evidence="1 2">
    <name type="scientific">Lentisphaera araneosa HTCC2155</name>
    <dbReference type="NCBI Taxonomy" id="313628"/>
    <lineage>
        <taxon>Bacteria</taxon>
        <taxon>Pseudomonadati</taxon>
        <taxon>Lentisphaerota</taxon>
        <taxon>Lentisphaeria</taxon>
        <taxon>Lentisphaerales</taxon>
        <taxon>Lentisphaeraceae</taxon>
        <taxon>Lentisphaera</taxon>
    </lineage>
</organism>
<name>A6DFY6_9BACT</name>
<keyword evidence="2" id="KW-1185">Reference proteome</keyword>
<proteinExistence type="predicted"/>
<dbReference type="AlphaFoldDB" id="A6DFY6"/>
<dbReference type="EMBL" id="ABCK01000001">
    <property type="protein sequence ID" value="EDM29716.1"/>
    <property type="molecule type" value="Genomic_DNA"/>
</dbReference>